<dbReference type="GO" id="GO:0033198">
    <property type="term" value="P:response to ATP"/>
    <property type="evidence" value="ECO:0007669"/>
    <property type="project" value="InterPro"/>
</dbReference>
<dbReference type="PANTHER" id="PTHR10125">
    <property type="entry name" value="P2X PURINOCEPTOR"/>
    <property type="match status" value="1"/>
</dbReference>
<feature type="compositionally biased region" description="Basic residues" evidence="11">
    <location>
        <begin position="350"/>
        <end position="362"/>
    </location>
</feature>
<organism evidence="12 13">
    <name type="scientific">Bagarius yarrelli</name>
    <name type="common">Goonch</name>
    <name type="synonym">Bagrus yarrelli</name>
    <dbReference type="NCBI Taxonomy" id="175774"/>
    <lineage>
        <taxon>Eukaryota</taxon>
        <taxon>Metazoa</taxon>
        <taxon>Chordata</taxon>
        <taxon>Craniata</taxon>
        <taxon>Vertebrata</taxon>
        <taxon>Euteleostomi</taxon>
        <taxon>Actinopterygii</taxon>
        <taxon>Neopterygii</taxon>
        <taxon>Teleostei</taxon>
        <taxon>Ostariophysi</taxon>
        <taxon>Siluriformes</taxon>
        <taxon>Sisoridae</taxon>
        <taxon>Sisorinae</taxon>
        <taxon>Bagarius</taxon>
    </lineage>
</organism>
<comment type="subcellular location">
    <subcellularLocation>
        <location evidence="1">Endomembrane system</location>
    </subcellularLocation>
    <subcellularLocation>
        <location evidence="10">Membrane</location>
        <topology evidence="10">Multi-pass membrane protein</topology>
    </subcellularLocation>
</comment>
<reference evidence="12 13" key="1">
    <citation type="journal article" date="2019" name="Genome Biol. Evol.">
        <title>Whole-Genome Sequencing of the Giant Devil Catfish, Bagarius yarrelli.</title>
        <authorList>
            <person name="Jiang W."/>
            <person name="Lv Y."/>
            <person name="Cheng L."/>
            <person name="Yang K."/>
            <person name="Chao B."/>
            <person name="Wang X."/>
            <person name="Li Y."/>
            <person name="Pan X."/>
            <person name="You X."/>
            <person name="Zhang Y."/>
            <person name="Yang J."/>
            <person name="Li J."/>
            <person name="Zhang X."/>
            <person name="Liu S."/>
            <person name="Sun C."/>
            <person name="Yang J."/>
            <person name="Shi Q."/>
        </authorList>
    </citation>
    <scope>NUCLEOTIDE SEQUENCE [LARGE SCALE GENOMIC DNA]</scope>
    <source>
        <strain evidence="12">JWS20170419001</strain>
        <tissue evidence="12">Muscle</tissue>
    </source>
</reference>
<keyword evidence="9 10" id="KW-0407">Ion channel</keyword>
<dbReference type="EMBL" id="VCAZ01000029">
    <property type="protein sequence ID" value="TSL28152.1"/>
    <property type="molecule type" value="Genomic_DNA"/>
</dbReference>
<evidence type="ECO:0000256" key="2">
    <source>
        <dbReference type="ARBA" id="ARBA00009848"/>
    </source>
</evidence>
<keyword evidence="6 10" id="KW-0406">Ion transport</keyword>
<keyword evidence="5 10" id="KW-1133">Transmembrane helix</keyword>
<dbReference type="InterPro" id="IPR059116">
    <property type="entry name" value="P2X_receptor"/>
</dbReference>
<evidence type="ECO:0000256" key="3">
    <source>
        <dbReference type="ARBA" id="ARBA00022448"/>
    </source>
</evidence>
<dbReference type="PANTHER" id="PTHR10125:SF12">
    <property type="entry name" value="P2X PURINOCEPTOR 5"/>
    <property type="match status" value="1"/>
</dbReference>
<keyword evidence="10" id="KW-0675">Receptor</keyword>
<evidence type="ECO:0000256" key="10">
    <source>
        <dbReference type="RuleBase" id="RU000681"/>
    </source>
</evidence>
<keyword evidence="7 10" id="KW-0472">Membrane</keyword>
<dbReference type="GO" id="GO:0098794">
    <property type="term" value="C:postsynapse"/>
    <property type="evidence" value="ECO:0007669"/>
    <property type="project" value="GOC"/>
</dbReference>
<dbReference type="GO" id="GO:0001614">
    <property type="term" value="F:purinergic nucleotide receptor activity"/>
    <property type="evidence" value="ECO:0007669"/>
    <property type="project" value="InterPro"/>
</dbReference>
<keyword evidence="8" id="KW-1071">Ligand-gated ion channel</keyword>
<keyword evidence="3 10" id="KW-0813">Transport</keyword>
<feature type="transmembrane region" description="Helical" evidence="10">
    <location>
        <begin position="30"/>
        <end position="50"/>
    </location>
</feature>
<evidence type="ECO:0000256" key="11">
    <source>
        <dbReference type="SAM" id="MobiDB-lite"/>
    </source>
</evidence>
<dbReference type="AlphaFoldDB" id="A0A556TY59"/>
<evidence type="ECO:0000256" key="4">
    <source>
        <dbReference type="ARBA" id="ARBA00022692"/>
    </source>
</evidence>
<dbReference type="GO" id="GO:0005886">
    <property type="term" value="C:plasma membrane"/>
    <property type="evidence" value="ECO:0007669"/>
    <property type="project" value="InterPro"/>
</dbReference>
<evidence type="ECO:0000256" key="1">
    <source>
        <dbReference type="ARBA" id="ARBA00004308"/>
    </source>
</evidence>
<dbReference type="InterPro" id="IPR001429">
    <property type="entry name" value="P2X_purnocptor"/>
</dbReference>
<dbReference type="PRINTS" id="PR01307">
    <property type="entry name" value="P2XRECEPTOR"/>
</dbReference>
<keyword evidence="13" id="KW-1185">Reference proteome</keyword>
<name>A0A556TY59_BAGYA</name>
<dbReference type="Proteomes" id="UP000319801">
    <property type="component" value="Unassembled WGS sequence"/>
</dbReference>
<comment type="similarity">
    <text evidence="2 10">Belongs to the P2X receptor family.</text>
</comment>
<evidence type="ECO:0000313" key="13">
    <source>
        <dbReference type="Proteomes" id="UP000319801"/>
    </source>
</evidence>
<dbReference type="OrthoDB" id="494673at2759"/>
<feature type="compositionally biased region" description="Basic residues" evidence="11">
    <location>
        <begin position="319"/>
        <end position="330"/>
    </location>
</feature>
<dbReference type="GO" id="GO:0004931">
    <property type="term" value="F:extracellularly ATP-gated monoatomic cation channel activity"/>
    <property type="evidence" value="ECO:0007669"/>
    <property type="project" value="InterPro"/>
</dbReference>
<dbReference type="GO" id="GO:0070588">
    <property type="term" value="P:calcium ion transmembrane transport"/>
    <property type="evidence" value="ECO:0007669"/>
    <property type="project" value="TreeGrafter"/>
</dbReference>
<evidence type="ECO:0000256" key="7">
    <source>
        <dbReference type="ARBA" id="ARBA00023136"/>
    </source>
</evidence>
<feature type="region of interest" description="Disordered" evidence="11">
    <location>
        <begin position="310"/>
        <end position="396"/>
    </location>
</feature>
<evidence type="ECO:0000313" key="12">
    <source>
        <dbReference type="EMBL" id="TSL28152.1"/>
    </source>
</evidence>
<gene>
    <name evidence="12" type="ORF">Baya_5667</name>
</gene>
<protein>
    <recommendedName>
        <fullName evidence="10">P2X purinoceptor</fullName>
    </recommendedName>
</protein>
<evidence type="ECO:0000256" key="6">
    <source>
        <dbReference type="ARBA" id="ARBA00023065"/>
    </source>
</evidence>
<comment type="function">
    <text evidence="10">Receptor for ATP that acts as a ligand-gated ion channel.</text>
</comment>
<evidence type="ECO:0000256" key="5">
    <source>
        <dbReference type="ARBA" id="ARBA00022989"/>
    </source>
</evidence>
<dbReference type="GO" id="GO:0012505">
    <property type="term" value="C:endomembrane system"/>
    <property type="evidence" value="ECO:0007669"/>
    <property type="project" value="UniProtKB-SubCell"/>
</dbReference>
<sequence length="396" mass="45147">MATGCGPFLYSLVDYKTEKFFVAKNKRIGVLFRLFQLAVIGYIIGWVFIWKKGYQEKEETVQSSVFTKVKGVTLTNTTELGLHVWGAEDYVIPSQGDNVFFIVTNYLETPNQSLGYCTESPKVPDGVCSHDDDCAEGESVVAGHGIKTGRCMNETDTCEIYGWCPVEHKPLPKLPLLGKAENFTVYIRNFIRFPKFHFSKSNILPTSNHGGSVGVGIEWNCNLDTSECTPEYSFTHLDFSNGSELNGYNFRFARYYRDANGKTYRSLFKVYGIRFDIMVSGEGVFCCDMLLVYLMTGSSFYRQRKFETVAEKPKGRSREARHRGHRQHGHKKEDKLDVENQLLSSSQSRSPRKHKHHHRRHEDKHVKTTTSRSHRSPDRKHGAQASSSETPHSPDK</sequence>
<dbReference type="InterPro" id="IPR027309">
    <property type="entry name" value="P2X_extracellular_dom_sf"/>
</dbReference>
<comment type="caution">
    <text evidence="12">The sequence shown here is derived from an EMBL/GenBank/DDBJ whole genome shotgun (WGS) entry which is preliminary data.</text>
</comment>
<evidence type="ECO:0000256" key="8">
    <source>
        <dbReference type="ARBA" id="ARBA00023286"/>
    </source>
</evidence>
<proteinExistence type="inferred from homology"/>
<dbReference type="Gene3D" id="2.60.490.10">
    <property type="entry name" value="atp-gated p2x4 ion channel domain"/>
    <property type="match status" value="2"/>
</dbReference>
<comment type="caution">
    <text evidence="10">Lacks conserved residue(s) required for the propagation of feature annotation.</text>
</comment>
<dbReference type="Pfam" id="PF00864">
    <property type="entry name" value="P2X_receptor"/>
    <property type="match status" value="1"/>
</dbReference>
<evidence type="ECO:0000256" key="9">
    <source>
        <dbReference type="ARBA" id="ARBA00023303"/>
    </source>
</evidence>
<accession>A0A556TY59</accession>
<keyword evidence="4 10" id="KW-0812">Transmembrane</keyword>
<feature type="compositionally biased region" description="Polar residues" evidence="11">
    <location>
        <begin position="384"/>
        <end position="396"/>
    </location>
</feature>